<dbReference type="Pfam" id="PF20636">
    <property type="entry name" value="SMN_G2-BD"/>
    <property type="match status" value="1"/>
</dbReference>
<dbReference type="PANTHER" id="PTHR39267">
    <property type="entry name" value="SURVIVAL MOTOR NEURON-LIKE PROTEIN 1"/>
    <property type="match status" value="1"/>
</dbReference>
<feature type="domain" description="Survival Motor Neuron Gemin2-binding" evidence="2">
    <location>
        <begin position="1"/>
        <end position="29"/>
    </location>
</feature>
<dbReference type="CDD" id="cd22851">
    <property type="entry name" value="SMN_N"/>
    <property type="match status" value="1"/>
</dbReference>
<feature type="region of interest" description="Disordered" evidence="1">
    <location>
        <begin position="246"/>
        <end position="273"/>
    </location>
</feature>
<feature type="compositionally biased region" description="Basic and acidic residues" evidence="1">
    <location>
        <begin position="255"/>
        <end position="269"/>
    </location>
</feature>
<dbReference type="PANTHER" id="PTHR39267:SF1">
    <property type="entry name" value="SURVIVAL MOTOR NEURON PROTEIN"/>
    <property type="match status" value="1"/>
</dbReference>
<dbReference type="InterPro" id="IPR040424">
    <property type="entry name" value="Smn1"/>
</dbReference>
<evidence type="ECO:0000313" key="4">
    <source>
        <dbReference type="Proteomes" id="UP000813462"/>
    </source>
</evidence>
<proteinExistence type="predicted"/>
<gene>
    <name evidence="3" type="ORF">FEM48_Zijuj11G0140100</name>
</gene>
<organism evidence="3 4">
    <name type="scientific">Ziziphus jujuba var. spinosa</name>
    <dbReference type="NCBI Taxonomy" id="714518"/>
    <lineage>
        <taxon>Eukaryota</taxon>
        <taxon>Viridiplantae</taxon>
        <taxon>Streptophyta</taxon>
        <taxon>Embryophyta</taxon>
        <taxon>Tracheophyta</taxon>
        <taxon>Spermatophyta</taxon>
        <taxon>Magnoliopsida</taxon>
        <taxon>eudicotyledons</taxon>
        <taxon>Gunneridae</taxon>
        <taxon>Pentapetalae</taxon>
        <taxon>rosids</taxon>
        <taxon>fabids</taxon>
        <taxon>Rosales</taxon>
        <taxon>Rhamnaceae</taxon>
        <taxon>Paliureae</taxon>
        <taxon>Ziziphus</taxon>
    </lineage>
</organism>
<evidence type="ECO:0000256" key="1">
    <source>
        <dbReference type="SAM" id="MobiDB-lite"/>
    </source>
</evidence>
<dbReference type="Proteomes" id="UP000813462">
    <property type="component" value="Unassembled WGS sequence"/>
</dbReference>
<evidence type="ECO:0000313" key="3">
    <source>
        <dbReference type="EMBL" id="KAH7514908.1"/>
    </source>
</evidence>
<comment type="caution">
    <text evidence="3">The sequence shown here is derived from an EMBL/GenBank/DDBJ whole genome shotgun (WGS) entry which is preliminary data.</text>
</comment>
<reference evidence="3" key="1">
    <citation type="journal article" date="2021" name="Front. Plant Sci.">
        <title>Chromosome-Scale Genome Assembly for Chinese Sour Jujube and Insights Into Its Genome Evolution and Domestication Signature.</title>
        <authorList>
            <person name="Shen L.-Y."/>
            <person name="Luo H."/>
            <person name="Wang X.-L."/>
            <person name="Wang X.-M."/>
            <person name="Qiu X.-J."/>
            <person name="Liu H."/>
            <person name="Zhou S.-S."/>
            <person name="Jia K.-H."/>
            <person name="Nie S."/>
            <person name="Bao Y.-T."/>
            <person name="Zhang R.-G."/>
            <person name="Yun Q.-Z."/>
            <person name="Chai Y.-H."/>
            <person name="Lu J.-Y."/>
            <person name="Li Y."/>
            <person name="Zhao S.-W."/>
            <person name="Mao J.-F."/>
            <person name="Jia S.-G."/>
            <person name="Mao Y.-M."/>
        </authorList>
    </citation>
    <scope>NUCLEOTIDE SEQUENCE</scope>
    <source>
        <strain evidence="3">AT0</strain>
        <tissue evidence="3">Leaf</tissue>
    </source>
</reference>
<name>A0A978UJC7_ZIZJJ</name>
<sequence>MGRQGDLWDDSALINAFDDAISSFKKMHSKKSNDGLTDKGEDHVHVLAGVGDTEQATRQADTNEETNFASDTAAEVGQSSNLSVVKENHCVGPNVHESSTQGAEEVQNINSHSQGAEEYNRLLNQYYQLEEKRQKILEQLHQFGSWNYQYSGEGSGYGTYQEHSLSANQSCNPNVVCSCCPYACQGAVAPCTSAPACCLGGPYACNSCPDASAVTDPGRSFPLEDGDIVKTAMGAAERAISSMKMKSSGDFNADEASKEEEKEKGKNERVMVQSTSSETDLSVLLNAWYSAGFYTGKYLVEQNIAKRRQN</sequence>
<accession>A0A978UJC7</accession>
<dbReference type="InterPro" id="IPR049481">
    <property type="entry name" value="SMN_G2-BD"/>
</dbReference>
<dbReference type="AlphaFoldDB" id="A0A978UJC7"/>
<protein>
    <recommendedName>
        <fullName evidence="2">Survival Motor Neuron Gemin2-binding domain-containing protein</fullName>
    </recommendedName>
</protein>
<dbReference type="EMBL" id="JAEACU010000011">
    <property type="protein sequence ID" value="KAH7514908.1"/>
    <property type="molecule type" value="Genomic_DNA"/>
</dbReference>
<dbReference type="OrthoDB" id="197400at2759"/>
<evidence type="ECO:0000259" key="2">
    <source>
        <dbReference type="Pfam" id="PF20636"/>
    </source>
</evidence>